<dbReference type="STRING" id="100787.A0A0G4KER7"/>
<dbReference type="Pfam" id="PF04389">
    <property type="entry name" value="Peptidase_M28"/>
    <property type="match status" value="1"/>
</dbReference>
<gene>
    <name evidence="10" type="ORF">BN1708_008992</name>
</gene>
<evidence type="ECO:0000256" key="4">
    <source>
        <dbReference type="ARBA" id="ARBA00022723"/>
    </source>
</evidence>
<dbReference type="GO" id="GO:0008235">
    <property type="term" value="F:metalloexopeptidase activity"/>
    <property type="evidence" value="ECO:0007669"/>
    <property type="project" value="InterPro"/>
</dbReference>
<comment type="cofactor">
    <cofactor evidence="1">
        <name>Zn(2+)</name>
        <dbReference type="ChEBI" id="CHEBI:29105"/>
    </cofactor>
</comment>
<evidence type="ECO:0000256" key="6">
    <source>
        <dbReference type="ARBA" id="ARBA00022833"/>
    </source>
</evidence>
<dbReference type="InterPro" id="IPR046450">
    <property type="entry name" value="PA_dom_sf"/>
</dbReference>
<dbReference type="PANTHER" id="PTHR12147:SF26">
    <property type="entry name" value="PEPTIDASE M28 DOMAIN-CONTAINING PROTEIN"/>
    <property type="match status" value="1"/>
</dbReference>
<reference evidence="10 11" key="1">
    <citation type="submission" date="2015-05" db="EMBL/GenBank/DDBJ databases">
        <authorList>
            <person name="Wang D.B."/>
            <person name="Wang M."/>
        </authorList>
    </citation>
    <scope>NUCLEOTIDE SEQUENCE [LARGE SCALE GENOMIC DNA]</scope>
    <source>
        <strain evidence="10">VL1</strain>
    </source>
</reference>
<dbReference type="GO" id="GO:0006508">
    <property type="term" value="P:proteolysis"/>
    <property type="evidence" value="ECO:0007669"/>
    <property type="project" value="UniProtKB-KW"/>
</dbReference>
<protein>
    <recommendedName>
        <fullName evidence="7">Peptide hydrolase</fullName>
        <ecNumber evidence="7">3.4.-.-</ecNumber>
    </recommendedName>
</protein>
<accession>A0A0G4KER7</accession>
<keyword evidence="5 7" id="KW-0378">Hydrolase</keyword>
<evidence type="ECO:0000256" key="5">
    <source>
        <dbReference type="ARBA" id="ARBA00022801"/>
    </source>
</evidence>
<dbReference type="GO" id="GO:0046872">
    <property type="term" value="F:metal ion binding"/>
    <property type="evidence" value="ECO:0007669"/>
    <property type="project" value="UniProtKB-KW"/>
</dbReference>
<keyword evidence="4 7" id="KW-0479">Metal-binding</keyword>
<keyword evidence="11" id="KW-1185">Reference proteome</keyword>
<evidence type="ECO:0000313" key="11">
    <source>
        <dbReference type="Proteomes" id="UP000044602"/>
    </source>
</evidence>
<keyword evidence="6 7" id="KW-0862">Zinc</keyword>
<evidence type="ECO:0000256" key="1">
    <source>
        <dbReference type="ARBA" id="ARBA00001947"/>
    </source>
</evidence>
<evidence type="ECO:0000256" key="2">
    <source>
        <dbReference type="ARBA" id="ARBA00005634"/>
    </source>
</evidence>
<dbReference type="CDD" id="cd04816">
    <property type="entry name" value="PA_SaNapH_like"/>
    <property type="match status" value="1"/>
</dbReference>
<organism evidence="10 11">
    <name type="scientific">Verticillium longisporum</name>
    <name type="common">Verticillium dahliae var. longisporum</name>
    <dbReference type="NCBI Taxonomy" id="100787"/>
    <lineage>
        <taxon>Eukaryota</taxon>
        <taxon>Fungi</taxon>
        <taxon>Dikarya</taxon>
        <taxon>Ascomycota</taxon>
        <taxon>Pezizomycotina</taxon>
        <taxon>Sordariomycetes</taxon>
        <taxon>Hypocreomycetidae</taxon>
        <taxon>Glomerellales</taxon>
        <taxon>Plectosphaerellaceae</taxon>
        <taxon>Verticillium</taxon>
    </lineage>
</organism>
<dbReference type="Pfam" id="PF02225">
    <property type="entry name" value="PA"/>
    <property type="match status" value="1"/>
</dbReference>
<dbReference type="Gene3D" id="3.40.630.10">
    <property type="entry name" value="Zn peptidases"/>
    <property type="match status" value="1"/>
</dbReference>
<dbReference type="SUPFAM" id="SSF52025">
    <property type="entry name" value="PA domain"/>
    <property type="match status" value="1"/>
</dbReference>
<dbReference type="EMBL" id="CVQH01000003">
    <property type="protein sequence ID" value="CRJ82086.1"/>
    <property type="molecule type" value="Genomic_DNA"/>
</dbReference>
<dbReference type="PANTHER" id="PTHR12147">
    <property type="entry name" value="METALLOPEPTIDASE M28 FAMILY MEMBER"/>
    <property type="match status" value="1"/>
</dbReference>
<evidence type="ECO:0000259" key="9">
    <source>
        <dbReference type="Pfam" id="PF04389"/>
    </source>
</evidence>
<name>A0A0G4KER7_VERLO</name>
<feature type="chain" id="PRO_5005118143" description="Peptide hydrolase" evidence="7">
    <location>
        <begin position="20"/>
        <end position="497"/>
    </location>
</feature>
<dbReference type="Proteomes" id="UP000044602">
    <property type="component" value="Unassembled WGS sequence"/>
</dbReference>
<dbReference type="Gene3D" id="3.50.30.30">
    <property type="match status" value="1"/>
</dbReference>
<comment type="similarity">
    <text evidence="2">Belongs to the peptidase M28 family. M28B subfamily.</text>
</comment>
<sequence>MKFSQTAAALLSLASVTAAAQCKPKIESEAFQAEIKTENLWSHLVALNDIAFKVGGGNRAFGLPGYAASVDYIWSHISNVTATKAWKQDFPAWFGIVNSISFSVDDKDYYIYGISYSPSTPKEGITSEIVLGPAGAAGCDAKNYEGLDVKGKIVLTQRFRCPTGGTLAGRVRPAAAAGAAGVIIYHDIETLPTAGSLGEVNMSAYVSTGFIRKADGEALAARIQAGEKVVGFFQHDQLVEERITQNVFVETEEGDPHNVIVLGAHLDSVQAGPGINDDASGSSLILEVFKALQKYRFKNKVRFAWWGAEENGLLGSRFYTQSLEAAEVDDILAYLNFDMVSKGYFGVSDNDGSTHGSVAPRGSETIEAIYVDWFESQGHVVTPAVLTNGSDYASFWQVLGKPFGFLNTGTGVAQDPCYHQACDTIDNPDRETITVNAKAAAHMLSILAVNGTAIIPKQTVNATMLNDLRARHVGPEVIDIAELEALGERHLGCGHDL</sequence>
<feature type="signal peptide" evidence="7">
    <location>
        <begin position="1"/>
        <end position="19"/>
    </location>
</feature>
<keyword evidence="3 7" id="KW-0645">Protease</keyword>
<feature type="domain" description="PA" evidence="8">
    <location>
        <begin position="126"/>
        <end position="219"/>
    </location>
</feature>
<dbReference type="AlphaFoldDB" id="A0A0G4KER7"/>
<dbReference type="EC" id="3.4.-.-" evidence="7"/>
<keyword evidence="7" id="KW-0732">Signal</keyword>
<feature type="domain" description="Peptidase M28" evidence="9">
    <location>
        <begin position="246"/>
        <end position="442"/>
    </location>
</feature>
<evidence type="ECO:0000259" key="8">
    <source>
        <dbReference type="Pfam" id="PF02225"/>
    </source>
</evidence>
<evidence type="ECO:0000256" key="7">
    <source>
        <dbReference type="RuleBase" id="RU361240"/>
    </source>
</evidence>
<dbReference type="InterPro" id="IPR003137">
    <property type="entry name" value="PA_domain"/>
</dbReference>
<evidence type="ECO:0000313" key="10">
    <source>
        <dbReference type="EMBL" id="CRJ82086.1"/>
    </source>
</evidence>
<dbReference type="InterPro" id="IPR045175">
    <property type="entry name" value="M28_fam"/>
</dbReference>
<dbReference type="SUPFAM" id="SSF53187">
    <property type="entry name" value="Zn-dependent exopeptidases"/>
    <property type="match status" value="1"/>
</dbReference>
<dbReference type="InterPro" id="IPR007484">
    <property type="entry name" value="Peptidase_M28"/>
</dbReference>
<proteinExistence type="inferred from homology"/>
<evidence type="ECO:0000256" key="3">
    <source>
        <dbReference type="ARBA" id="ARBA00022670"/>
    </source>
</evidence>